<dbReference type="PANTHER" id="PTHR43818:SF11">
    <property type="entry name" value="BCDNA.GH03377"/>
    <property type="match status" value="1"/>
</dbReference>
<dbReference type="InterPro" id="IPR036291">
    <property type="entry name" value="NAD(P)-bd_dom_sf"/>
</dbReference>
<dbReference type="AlphaFoldDB" id="A0A540VFY2"/>
<gene>
    <name evidence="4" type="ORF">FKZ61_11160</name>
</gene>
<dbReference type="PANTHER" id="PTHR43818">
    <property type="entry name" value="BCDNA.GH03377"/>
    <property type="match status" value="1"/>
</dbReference>
<dbReference type="InterPro" id="IPR000683">
    <property type="entry name" value="Gfo/Idh/MocA-like_OxRdtase_N"/>
</dbReference>
<evidence type="ECO:0000313" key="4">
    <source>
        <dbReference type="EMBL" id="TQE95675.1"/>
    </source>
</evidence>
<dbReference type="InterPro" id="IPR055170">
    <property type="entry name" value="GFO_IDH_MocA-like_dom"/>
</dbReference>
<feature type="domain" description="GFO/IDH/MocA-like oxidoreductase" evidence="3">
    <location>
        <begin position="137"/>
        <end position="269"/>
    </location>
</feature>
<dbReference type="Pfam" id="PF01408">
    <property type="entry name" value="GFO_IDH_MocA"/>
    <property type="match status" value="1"/>
</dbReference>
<dbReference type="InterPro" id="IPR050463">
    <property type="entry name" value="Gfo/Idh/MocA_oxidrdct_glycsds"/>
</dbReference>
<comment type="caution">
    <text evidence="4">The sequence shown here is derived from an EMBL/GenBank/DDBJ whole genome shotgun (WGS) entry which is preliminary data.</text>
</comment>
<dbReference type="Proteomes" id="UP000317371">
    <property type="component" value="Unassembled WGS sequence"/>
</dbReference>
<name>A0A540VFY2_9CHLR</name>
<proteinExistence type="predicted"/>
<dbReference type="GO" id="GO:0016491">
    <property type="term" value="F:oxidoreductase activity"/>
    <property type="evidence" value="ECO:0007669"/>
    <property type="project" value="UniProtKB-KW"/>
</dbReference>
<feature type="domain" description="Gfo/Idh/MocA-like oxidoreductase N-terminal" evidence="2">
    <location>
        <begin position="8"/>
        <end position="120"/>
    </location>
</feature>
<dbReference type="EMBL" id="VIGC01000012">
    <property type="protein sequence ID" value="TQE95675.1"/>
    <property type="molecule type" value="Genomic_DNA"/>
</dbReference>
<evidence type="ECO:0000259" key="2">
    <source>
        <dbReference type="Pfam" id="PF01408"/>
    </source>
</evidence>
<dbReference type="InParanoid" id="A0A540VFY2"/>
<dbReference type="Gene3D" id="3.40.50.720">
    <property type="entry name" value="NAD(P)-binding Rossmann-like Domain"/>
    <property type="match status" value="1"/>
</dbReference>
<dbReference type="GO" id="GO:0000166">
    <property type="term" value="F:nucleotide binding"/>
    <property type="evidence" value="ECO:0007669"/>
    <property type="project" value="InterPro"/>
</dbReference>
<dbReference type="Gene3D" id="3.30.360.10">
    <property type="entry name" value="Dihydrodipicolinate Reductase, domain 2"/>
    <property type="match status" value="1"/>
</dbReference>
<keyword evidence="5" id="KW-1185">Reference proteome</keyword>
<keyword evidence="1" id="KW-0560">Oxidoreductase</keyword>
<dbReference type="SUPFAM" id="SSF51735">
    <property type="entry name" value="NAD(P)-binding Rossmann-fold domains"/>
    <property type="match status" value="1"/>
</dbReference>
<accession>A0A540VFY2</accession>
<evidence type="ECO:0000256" key="1">
    <source>
        <dbReference type="ARBA" id="ARBA00023002"/>
    </source>
</evidence>
<protein>
    <submittedName>
        <fullName evidence="4">Gfo/Idh/MocA family oxidoreductase</fullName>
    </submittedName>
</protein>
<evidence type="ECO:0000259" key="3">
    <source>
        <dbReference type="Pfam" id="PF22725"/>
    </source>
</evidence>
<dbReference type="OrthoDB" id="9815825at2"/>
<evidence type="ECO:0000313" key="5">
    <source>
        <dbReference type="Proteomes" id="UP000317371"/>
    </source>
</evidence>
<reference evidence="4 5" key="1">
    <citation type="submission" date="2019-06" db="EMBL/GenBank/DDBJ databases">
        <title>Genome sequence of Litorilinea aerophila BAA-2444.</title>
        <authorList>
            <person name="Maclea K.S."/>
            <person name="Maurais E.G."/>
            <person name="Iannazzi L.C."/>
        </authorList>
    </citation>
    <scope>NUCLEOTIDE SEQUENCE [LARGE SCALE GENOMIC DNA]</scope>
    <source>
        <strain evidence="4 5">ATCC BAA-2444</strain>
    </source>
</reference>
<organism evidence="4 5">
    <name type="scientific">Litorilinea aerophila</name>
    <dbReference type="NCBI Taxonomy" id="1204385"/>
    <lineage>
        <taxon>Bacteria</taxon>
        <taxon>Bacillati</taxon>
        <taxon>Chloroflexota</taxon>
        <taxon>Caldilineae</taxon>
        <taxon>Caldilineales</taxon>
        <taxon>Caldilineaceae</taxon>
        <taxon>Litorilinea</taxon>
    </lineage>
</organism>
<dbReference type="RefSeq" id="WP_141610210.1">
    <property type="nucleotide sequence ID" value="NZ_VIGC02000012.1"/>
</dbReference>
<dbReference type="Pfam" id="PF22725">
    <property type="entry name" value="GFO_IDH_MocA_C3"/>
    <property type="match status" value="1"/>
</dbReference>
<sequence>MQTSERTVRVGFIGAGWTERVQIPTFQLGGLTAQAICAGHVENAQRVAQRWGIPEVYASWQELITAETVDVVSIVTPPYLHREMAVAALQAGKHVICEKPAALNVAEAEAMLAAAQAAPDQMAILDHELRFHPLRAQLRRLVRNGYVGNVLTVNMDWRYPYRLDPATPFSWHHDATRGGGMLAALGSHLLDLARWIFGRIEAISARLQIGHYYRTDPATNTPQQVTADDHAELWLRFHSGAQGTLVVTGLDPEHRGMALEVVGTDGALRLDRSDRLWGKRGAAFPNGEWEPIEPEEPLVDRAQLPIDTPFAVGSYYLARAVAGALSTGVTTLPDAASFYDGLAVQRALDAARRSHGEMRWVQL</sequence>